<gene>
    <name evidence="1" type="ORF">GX618_00380</name>
</gene>
<dbReference type="EMBL" id="JAAZAL010000015">
    <property type="protein sequence ID" value="NLE30721.1"/>
    <property type="molecule type" value="Genomic_DNA"/>
</dbReference>
<evidence type="ECO:0008006" key="3">
    <source>
        <dbReference type="Google" id="ProtNLM"/>
    </source>
</evidence>
<proteinExistence type="predicted"/>
<reference evidence="1 2" key="1">
    <citation type="journal article" date="2020" name="Biotechnol. Biofuels">
        <title>New insights from the biogas microbiome by comprehensive genome-resolved metagenomics of nearly 1600 species originating from multiple anaerobic digesters.</title>
        <authorList>
            <person name="Campanaro S."/>
            <person name="Treu L."/>
            <person name="Rodriguez-R L.M."/>
            <person name="Kovalovszki A."/>
            <person name="Ziels R.M."/>
            <person name="Maus I."/>
            <person name="Zhu X."/>
            <person name="Kougias P.G."/>
            <person name="Basile A."/>
            <person name="Luo G."/>
            <person name="Schluter A."/>
            <person name="Konstantinidis K.T."/>
            <person name="Angelidaki I."/>
        </authorList>
    </citation>
    <scope>NUCLEOTIDE SEQUENCE [LARGE SCALE GENOMIC DNA]</scope>
    <source>
        <strain evidence="1">AS06rmzACSIP_421</strain>
    </source>
</reference>
<organism evidence="1 2">
    <name type="scientific">Candidatus Dojkabacteria bacterium</name>
    <dbReference type="NCBI Taxonomy" id="2099670"/>
    <lineage>
        <taxon>Bacteria</taxon>
        <taxon>Candidatus Dojkabacteria</taxon>
    </lineage>
</organism>
<accession>A0A847ESI9</accession>
<protein>
    <recommendedName>
        <fullName evidence="3">Transcriptional regulator, AbiEi antitoxin, Type IV TA system</fullName>
    </recommendedName>
</protein>
<comment type="caution">
    <text evidence="1">The sequence shown here is derived from an EMBL/GenBank/DDBJ whole genome shotgun (WGS) entry which is preliminary data.</text>
</comment>
<dbReference type="AlphaFoldDB" id="A0A847ESI9"/>
<name>A0A847ESI9_9BACT</name>
<evidence type="ECO:0000313" key="1">
    <source>
        <dbReference type="EMBL" id="NLE30721.1"/>
    </source>
</evidence>
<sequence length="187" mass="21877">MGSKIRKINTKSTVFTTGDIRKGLNINNDKSLYNAISYAINKKELYKISDGIYSFDKNYSKKEFANKYRSPSYISLYTVLQDSGVVFQPYSSIYLISKRSEEVELENQKYIYRKIKDNILLNPLGIIQTDNISIATKERAICDILYLDGEQYFDNLREIDWNMILKLNLEVYENNINISNFINKNKK</sequence>
<dbReference type="Proteomes" id="UP000554004">
    <property type="component" value="Unassembled WGS sequence"/>
</dbReference>
<evidence type="ECO:0000313" key="2">
    <source>
        <dbReference type="Proteomes" id="UP000554004"/>
    </source>
</evidence>